<keyword evidence="4 10" id="KW-1003">Cell membrane</keyword>
<feature type="transmembrane region" description="Helical" evidence="10">
    <location>
        <begin position="127"/>
        <end position="146"/>
    </location>
</feature>
<dbReference type="Pfam" id="PF01311">
    <property type="entry name" value="Bac_export_1"/>
    <property type="match status" value="1"/>
</dbReference>
<keyword evidence="5 10" id="KW-0812">Transmembrane</keyword>
<evidence type="ECO:0000256" key="7">
    <source>
        <dbReference type="ARBA" id="ARBA00023136"/>
    </source>
</evidence>
<proteinExistence type="inferred from homology"/>
<feature type="transmembrane region" description="Helical" evidence="10">
    <location>
        <begin position="12"/>
        <end position="33"/>
    </location>
</feature>
<accession>A0A096BIX3</accession>
<dbReference type="PRINTS" id="PR00953">
    <property type="entry name" value="TYPE3IMRPROT"/>
</dbReference>
<keyword evidence="11" id="KW-0966">Cell projection</keyword>
<dbReference type="InterPro" id="IPR002010">
    <property type="entry name" value="T3SS_IM_R"/>
</dbReference>
<dbReference type="GO" id="GO:0044780">
    <property type="term" value="P:bacterial-type flagellum assembly"/>
    <property type="evidence" value="ECO:0007669"/>
    <property type="project" value="UniProtKB-UniRule"/>
</dbReference>
<reference evidence="11 12" key="1">
    <citation type="submission" date="2013-12" db="EMBL/GenBank/DDBJ databases">
        <title>Draft genome sequence of Caloranaerobacter sp. H53214.</title>
        <authorList>
            <person name="Jiang L.J."/>
            <person name="Shao Z.Z."/>
            <person name="Long M.N."/>
        </authorList>
    </citation>
    <scope>NUCLEOTIDE SEQUENCE [LARGE SCALE GENOMIC DNA]</scope>
    <source>
        <strain evidence="11 12">H53214</strain>
    </source>
</reference>
<keyword evidence="7 10" id="KW-0472">Membrane</keyword>
<feature type="transmembrane region" description="Helical" evidence="10">
    <location>
        <begin position="69"/>
        <end position="91"/>
    </location>
</feature>
<protein>
    <recommendedName>
        <fullName evidence="3 9">Flagellar biosynthetic protein FliR</fullName>
    </recommendedName>
</protein>
<evidence type="ECO:0000256" key="2">
    <source>
        <dbReference type="ARBA" id="ARBA00009772"/>
    </source>
</evidence>
<dbReference type="AlphaFoldDB" id="A0A096BIX3"/>
<name>A0A096BIX3_9FIRM</name>
<dbReference type="PANTHER" id="PTHR30065">
    <property type="entry name" value="FLAGELLAR BIOSYNTHETIC PROTEIN FLIR"/>
    <property type="match status" value="1"/>
</dbReference>
<dbReference type="GO" id="GO:0009425">
    <property type="term" value="C:bacterial-type flagellum basal body"/>
    <property type="evidence" value="ECO:0007669"/>
    <property type="project" value="UniProtKB-SubCell"/>
</dbReference>
<feature type="transmembrane region" description="Helical" evidence="10">
    <location>
        <begin position="39"/>
        <end position="57"/>
    </location>
</feature>
<dbReference type="STRING" id="1156417.Y919_03910"/>
<keyword evidence="8 10" id="KW-0975">Bacterial flagellum</keyword>
<dbReference type="InterPro" id="IPR006303">
    <property type="entry name" value="FliR"/>
</dbReference>
<dbReference type="PANTHER" id="PTHR30065:SF1">
    <property type="entry name" value="SURFACE PRESENTATION OF ANTIGENS PROTEIN SPAR"/>
    <property type="match status" value="1"/>
</dbReference>
<dbReference type="GO" id="GO:0006605">
    <property type="term" value="P:protein targeting"/>
    <property type="evidence" value="ECO:0007669"/>
    <property type="project" value="UniProtKB-UniRule"/>
</dbReference>
<comment type="function">
    <text evidence="1 10">Role in flagellar biosynthesis.</text>
</comment>
<dbReference type="Proteomes" id="UP000029622">
    <property type="component" value="Unassembled WGS sequence"/>
</dbReference>
<keyword evidence="6 10" id="KW-1133">Transmembrane helix</keyword>
<dbReference type="EMBL" id="AZTB01000013">
    <property type="protein sequence ID" value="KGG80817.1"/>
    <property type="molecule type" value="Genomic_DNA"/>
</dbReference>
<sequence>MVDIIQLIINKYIIFLLVFVRLSGIFIITPIFSRRNVPTIFKIVFTFFLTLIMINIVEFNQSQIDIYHFIIYIIRELFLGIFIGFIMYLFFSSLYLAGKLVDMQLGFSMVNVLDPNSNIQIPITGNFFYILALLTFLVVNGHHVLIRTLLDLFNIIPLGSYVIKASIYKKILIITSNIFIIAFKLSSPILATIFITNVILGILARTMPQMNVFIVGMPLRIAIGIITLILMIPFIITFMCNLYEQIFRVFSFLK</sequence>
<evidence type="ECO:0000313" key="12">
    <source>
        <dbReference type="Proteomes" id="UP000029622"/>
    </source>
</evidence>
<organism evidence="11 12">
    <name type="scientific">Caloranaerobacter azorensis H53214</name>
    <dbReference type="NCBI Taxonomy" id="1156417"/>
    <lineage>
        <taxon>Bacteria</taxon>
        <taxon>Bacillati</taxon>
        <taxon>Bacillota</taxon>
        <taxon>Tissierellia</taxon>
        <taxon>Tissierellales</taxon>
        <taxon>Thermohalobacteraceae</taxon>
        <taxon>Caloranaerobacter</taxon>
    </lineage>
</organism>
<keyword evidence="11" id="KW-0282">Flagellum</keyword>
<dbReference type="GO" id="GO:0005886">
    <property type="term" value="C:plasma membrane"/>
    <property type="evidence" value="ECO:0007669"/>
    <property type="project" value="UniProtKB-SubCell"/>
</dbReference>
<feature type="transmembrane region" description="Helical" evidence="10">
    <location>
        <begin position="189"/>
        <end position="207"/>
    </location>
</feature>
<comment type="caution">
    <text evidence="11">The sequence shown here is derived from an EMBL/GenBank/DDBJ whole genome shotgun (WGS) entry which is preliminary data.</text>
</comment>
<dbReference type="NCBIfam" id="TIGR01400">
    <property type="entry name" value="fliR"/>
    <property type="match status" value="1"/>
</dbReference>
<feature type="transmembrane region" description="Helical" evidence="10">
    <location>
        <begin position="219"/>
        <end position="239"/>
    </location>
</feature>
<evidence type="ECO:0000256" key="10">
    <source>
        <dbReference type="RuleBase" id="RU362071"/>
    </source>
</evidence>
<gene>
    <name evidence="11" type="ORF">Y919_03910</name>
</gene>
<comment type="subcellular location">
    <subcellularLocation>
        <location evidence="10">Cell membrane</location>
        <topology evidence="10">Multi-pass membrane protein</topology>
    </subcellularLocation>
    <subcellularLocation>
        <location evidence="10">Bacterial flagellum basal body</location>
    </subcellularLocation>
</comment>
<evidence type="ECO:0000256" key="8">
    <source>
        <dbReference type="ARBA" id="ARBA00023143"/>
    </source>
</evidence>
<evidence type="ECO:0000256" key="3">
    <source>
        <dbReference type="ARBA" id="ARBA00021717"/>
    </source>
</evidence>
<evidence type="ECO:0000256" key="1">
    <source>
        <dbReference type="ARBA" id="ARBA00002578"/>
    </source>
</evidence>
<dbReference type="RefSeq" id="WP_035162600.1">
    <property type="nucleotide sequence ID" value="NZ_AZTB01000013.1"/>
</dbReference>
<comment type="similarity">
    <text evidence="2 10">Belongs to the FliR/MopE/SpaR family.</text>
</comment>
<evidence type="ECO:0000256" key="5">
    <source>
        <dbReference type="ARBA" id="ARBA00022692"/>
    </source>
</evidence>
<keyword evidence="11" id="KW-0969">Cilium</keyword>
<evidence type="ECO:0000256" key="6">
    <source>
        <dbReference type="ARBA" id="ARBA00022989"/>
    </source>
</evidence>
<evidence type="ECO:0000313" key="11">
    <source>
        <dbReference type="EMBL" id="KGG80817.1"/>
    </source>
</evidence>
<evidence type="ECO:0000256" key="9">
    <source>
        <dbReference type="NCBIfam" id="TIGR01400"/>
    </source>
</evidence>
<evidence type="ECO:0000256" key="4">
    <source>
        <dbReference type="ARBA" id="ARBA00022475"/>
    </source>
</evidence>